<dbReference type="Gene3D" id="1.20.1250.20">
    <property type="entry name" value="MFS general substrate transporter like domains"/>
    <property type="match status" value="1"/>
</dbReference>
<dbReference type="Pfam" id="PF00083">
    <property type="entry name" value="Sugar_tr"/>
    <property type="match status" value="2"/>
</dbReference>
<evidence type="ECO:0000256" key="4">
    <source>
        <dbReference type="ARBA" id="ARBA00022989"/>
    </source>
</evidence>
<comment type="caution">
    <text evidence="8">The sequence shown here is derived from an EMBL/GenBank/DDBJ whole genome shotgun (WGS) entry which is preliminary data.</text>
</comment>
<feature type="non-terminal residue" evidence="8">
    <location>
        <position position="1"/>
    </location>
</feature>
<dbReference type="Proteomes" id="UP000533476">
    <property type="component" value="Unassembled WGS sequence"/>
</dbReference>
<dbReference type="InterPro" id="IPR020846">
    <property type="entry name" value="MFS_dom"/>
</dbReference>
<evidence type="ECO:0000256" key="2">
    <source>
        <dbReference type="ARBA" id="ARBA00022448"/>
    </source>
</evidence>
<dbReference type="EMBL" id="JABBVZ010000181">
    <property type="protein sequence ID" value="NMP24949.1"/>
    <property type="molecule type" value="Genomic_DNA"/>
</dbReference>
<protein>
    <submittedName>
        <fullName evidence="8">MFS transporter</fullName>
    </submittedName>
</protein>
<dbReference type="GO" id="GO:0046943">
    <property type="term" value="F:carboxylic acid transmembrane transporter activity"/>
    <property type="evidence" value="ECO:0007669"/>
    <property type="project" value="TreeGrafter"/>
</dbReference>
<comment type="subcellular location">
    <subcellularLocation>
        <location evidence="1">Cell membrane</location>
        <topology evidence="1">Multi-pass membrane protein</topology>
    </subcellularLocation>
</comment>
<evidence type="ECO:0000256" key="5">
    <source>
        <dbReference type="ARBA" id="ARBA00023136"/>
    </source>
</evidence>
<dbReference type="AlphaFoldDB" id="A0A7Y0Q636"/>
<dbReference type="PROSITE" id="PS00217">
    <property type="entry name" value="SUGAR_TRANSPORT_2"/>
    <property type="match status" value="1"/>
</dbReference>
<dbReference type="GO" id="GO:0005886">
    <property type="term" value="C:plasma membrane"/>
    <property type="evidence" value="ECO:0007669"/>
    <property type="project" value="UniProtKB-SubCell"/>
</dbReference>
<feature type="transmembrane region" description="Helical" evidence="6">
    <location>
        <begin position="233"/>
        <end position="251"/>
    </location>
</feature>
<dbReference type="PANTHER" id="PTHR23508">
    <property type="entry name" value="CARBOXYLIC ACID TRANSPORTER PROTEIN HOMOLOG"/>
    <property type="match status" value="1"/>
</dbReference>
<organism evidence="8 9">
    <name type="scientific">Sulfobacillus harzensis</name>
    <dbReference type="NCBI Taxonomy" id="2729629"/>
    <lineage>
        <taxon>Bacteria</taxon>
        <taxon>Bacillati</taxon>
        <taxon>Bacillota</taxon>
        <taxon>Clostridia</taxon>
        <taxon>Eubacteriales</taxon>
        <taxon>Clostridiales Family XVII. Incertae Sedis</taxon>
        <taxon>Sulfobacillus</taxon>
    </lineage>
</organism>
<evidence type="ECO:0000313" key="8">
    <source>
        <dbReference type="EMBL" id="NMP24949.1"/>
    </source>
</evidence>
<keyword evidence="5 6" id="KW-0472">Membrane</keyword>
<accession>A0A7Y0Q636</accession>
<evidence type="ECO:0000256" key="3">
    <source>
        <dbReference type="ARBA" id="ARBA00022692"/>
    </source>
</evidence>
<dbReference type="InterPro" id="IPR036259">
    <property type="entry name" value="MFS_trans_sf"/>
</dbReference>
<dbReference type="RefSeq" id="WP_169103152.1">
    <property type="nucleotide sequence ID" value="NZ_JABBVZ010000181.1"/>
</dbReference>
<keyword evidence="3 6" id="KW-0812">Transmembrane</keyword>
<keyword evidence="4 6" id="KW-1133">Transmembrane helix</keyword>
<dbReference type="SUPFAM" id="SSF103473">
    <property type="entry name" value="MFS general substrate transporter"/>
    <property type="match status" value="1"/>
</dbReference>
<feature type="transmembrane region" description="Helical" evidence="6">
    <location>
        <begin position="155"/>
        <end position="173"/>
    </location>
</feature>
<feature type="domain" description="Major facilitator superfamily (MFS) profile" evidence="7">
    <location>
        <begin position="1"/>
        <end position="324"/>
    </location>
</feature>
<dbReference type="PROSITE" id="PS50850">
    <property type="entry name" value="MFS"/>
    <property type="match status" value="1"/>
</dbReference>
<evidence type="ECO:0000313" key="9">
    <source>
        <dbReference type="Proteomes" id="UP000533476"/>
    </source>
</evidence>
<dbReference type="InterPro" id="IPR005828">
    <property type="entry name" value="MFS_sugar_transport-like"/>
</dbReference>
<feature type="transmembrane region" description="Helical" evidence="6">
    <location>
        <begin position="179"/>
        <end position="197"/>
    </location>
</feature>
<dbReference type="InterPro" id="IPR005829">
    <property type="entry name" value="Sugar_transporter_CS"/>
</dbReference>
<sequence>GSTGRRALKGHSLPQPSPEAPLYLPVSRLVVGLGVGADYAVIFPYLAEVAAPNRRSKIMAWTMWAANFGMVFAYGLGALVLNQDQGWRIPLLVGSVLVVPLLWLRRALPESDLWMRRHVHSWHHLWEALTTPKTMKVVSTASINWFSYQASDQGLSLFLPSMLAALFASSVASASWRSLLVKVVTIPAALATVYAIDRVGRRPLQLWGFLGRGLALLALGAIILHMPSETGTSHVLVFALLVAAYALGAFGPDKTTVMAASEETDTAVRSTAQGISEGFGRLGGVVGVAGYSFLAFRFGTGAGMVFFGLLTLLGFVVTAVQPRL</sequence>
<feature type="transmembrane region" description="Helical" evidence="6">
    <location>
        <begin position="209"/>
        <end position="227"/>
    </location>
</feature>
<feature type="transmembrane region" description="Helical" evidence="6">
    <location>
        <begin position="302"/>
        <end position="320"/>
    </location>
</feature>
<name>A0A7Y0Q636_9FIRM</name>
<dbReference type="PANTHER" id="PTHR23508:SF10">
    <property type="entry name" value="CARBOXYLIC ACID TRANSPORTER PROTEIN HOMOLOG"/>
    <property type="match status" value="1"/>
</dbReference>
<feature type="transmembrane region" description="Helical" evidence="6">
    <location>
        <begin position="58"/>
        <end position="81"/>
    </location>
</feature>
<keyword evidence="9" id="KW-1185">Reference proteome</keyword>
<keyword evidence="2" id="KW-0813">Transport</keyword>
<evidence type="ECO:0000256" key="6">
    <source>
        <dbReference type="SAM" id="Phobius"/>
    </source>
</evidence>
<evidence type="ECO:0000259" key="7">
    <source>
        <dbReference type="PROSITE" id="PS50850"/>
    </source>
</evidence>
<feature type="transmembrane region" description="Helical" evidence="6">
    <location>
        <begin position="22"/>
        <end position="46"/>
    </location>
</feature>
<reference evidence="8 9" key="1">
    <citation type="submission" date="2020-04" db="EMBL/GenBank/DDBJ databases">
        <authorList>
            <person name="Zhang R."/>
            <person name="Schippers A."/>
        </authorList>
    </citation>
    <scope>NUCLEOTIDE SEQUENCE [LARGE SCALE GENOMIC DNA]</scope>
    <source>
        <strain evidence="8 9">DSM 109850</strain>
    </source>
</reference>
<proteinExistence type="predicted"/>
<feature type="transmembrane region" description="Helical" evidence="6">
    <location>
        <begin position="87"/>
        <end position="108"/>
    </location>
</feature>
<evidence type="ECO:0000256" key="1">
    <source>
        <dbReference type="ARBA" id="ARBA00004651"/>
    </source>
</evidence>
<dbReference type="PROSITE" id="PS00216">
    <property type="entry name" value="SUGAR_TRANSPORT_1"/>
    <property type="match status" value="1"/>
</dbReference>
<gene>
    <name evidence="8" type="ORF">HIJ39_21820</name>
</gene>